<comment type="caution">
    <text evidence="1">The sequence shown here is derived from an EMBL/GenBank/DDBJ whole genome shotgun (WGS) entry which is preliminary data.</text>
</comment>
<dbReference type="RefSeq" id="WP_110066205.1">
    <property type="nucleotide sequence ID" value="NZ_QGTW01000010.1"/>
</dbReference>
<dbReference type="EMBL" id="QGTW01000010">
    <property type="protein sequence ID" value="PWW26632.1"/>
    <property type="molecule type" value="Genomic_DNA"/>
</dbReference>
<proteinExistence type="predicted"/>
<evidence type="ECO:0000313" key="1">
    <source>
        <dbReference type="EMBL" id="PWW26632.1"/>
    </source>
</evidence>
<reference evidence="1 2" key="1">
    <citation type="submission" date="2018-05" db="EMBL/GenBank/DDBJ databases">
        <title>Freshwater and sediment microbial communities from various areas in North America, analyzing microbe dynamics in response to fracking.</title>
        <authorList>
            <person name="Lamendella R."/>
        </authorList>
    </citation>
    <scope>NUCLEOTIDE SEQUENCE [LARGE SCALE GENOMIC DNA]</scope>
    <source>
        <strain evidence="1 2">15_TX</strain>
    </source>
</reference>
<dbReference type="Proteomes" id="UP000247150">
    <property type="component" value="Unassembled WGS sequence"/>
</dbReference>
<organism evidence="1 2">
    <name type="scientific">Cytobacillus oceanisediminis</name>
    <dbReference type="NCBI Taxonomy" id="665099"/>
    <lineage>
        <taxon>Bacteria</taxon>
        <taxon>Bacillati</taxon>
        <taxon>Bacillota</taxon>
        <taxon>Bacilli</taxon>
        <taxon>Bacillales</taxon>
        <taxon>Bacillaceae</taxon>
        <taxon>Cytobacillus</taxon>
    </lineage>
</organism>
<accession>A0A2V2ZQN2</accession>
<name>A0A2V2ZQN2_9BACI</name>
<sequence length="112" mass="13335">MLNQKRAKFKISCGDESYFFTIYVPLDTEKLVDLSKNKLTKVIDEANRFIDFYYRDIHTEYDIDLESFRKYSREDTPSLPKFNTSQIQSFILDEIIQAKGFHLEFLDFLGAR</sequence>
<dbReference type="AlphaFoldDB" id="A0A2V2ZQN2"/>
<evidence type="ECO:0000313" key="2">
    <source>
        <dbReference type="Proteomes" id="UP000247150"/>
    </source>
</evidence>
<gene>
    <name evidence="1" type="ORF">DFO73_110206</name>
</gene>
<protein>
    <submittedName>
        <fullName evidence="1">Uncharacterized protein</fullName>
    </submittedName>
</protein>